<evidence type="ECO:0000313" key="3">
    <source>
        <dbReference type="Proteomes" id="UP000324222"/>
    </source>
</evidence>
<dbReference type="AlphaFoldDB" id="A0A5B7DMT8"/>
<evidence type="ECO:0000313" key="2">
    <source>
        <dbReference type="EMBL" id="MPC22399.1"/>
    </source>
</evidence>
<feature type="region of interest" description="Disordered" evidence="1">
    <location>
        <begin position="46"/>
        <end position="74"/>
    </location>
</feature>
<feature type="region of interest" description="Disordered" evidence="1">
    <location>
        <begin position="1"/>
        <end position="30"/>
    </location>
</feature>
<reference evidence="2 3" key="1">
    <citation type="submission" date="2019-05" db="EMBL/GenBank/DDBJ databases">
        <title>Another draft genome of Portunus trituberculatus and its Hox gene families provides insights of decapod evolution.</title>
        <authorList>
            <person name="Jeong J.-H."/>
            <person name="Song I."/>
            <person name="Kim S."/>
            <person name="Choi T."/>
            <person name="Kim D."/>
            <person name="Ryu S."/>
            <person name="Kim W."/>
        </authorList>
    </citation>
    <scope>NUCLEOTIDE SEQUENCE [LARGE SCALE GENOMIC DNA]</scope>
    <source>
        <tissue evidence="2">Muscle</tissue>
    </source>
</reference>
<accession>A0A5B7DMT8</accession>
<keyword evidence="3" id="KW-1185">Reference proteome</keyword>
<comment type="caution">
    <text evidence="2">The sequence shown here is derived from an EMBL/GenBank/DDBJ whole genome shotgun (WGS) entry which is preliminary data.</text>
</comment>
<sequence length="196" mass="21577">MASTAPPSLSSSYHEDYSRNSPLRAGSGSTYSSFSSLDSVGLGLGRVPHRSSSSSPTCTQRYVRRWTPSSRHTTPTGYLRSRHLSVSMSWPSTDSLAWSSGSSKLGTPLRSQSSRRSHSPRPFVESDAIDAPGVQQEAFTRAFLYPSSLHRNLRLAALLLVTAHVTFKTVVPWLLYPILDTISLEWTPRSLLIDIP</sequence>
<organism evidence="2 3">
    <name type="scientific">Portunus trituberculatus</name>
    <name type="common">Swimming crab</name>
    <name type="synonym">Neptunus trituberculatus</name>
    <dbReference type="NCBI Taxonomy" id="210409"/>
    <lineage>
        <taxon>Eukaryota</taxon>
        <taxon>Metazoa</taxon>
        <taxon>Ecdysozoa</taxon>
        <taxon>Arthropoda</taxon>
        <taxon>Crustacea</taxon>
        <taxon>Multicrustacea</taxon>
        <taxon>Malacostraca</taxon>
        <taxon>Eumalacostraca</taxon>
        <taxon>Eucarida</taxon>
        <taxon>Decapoda</taxon>
        <taxon>Pleocyemata</taxon>
        <taxon>Brachyura</taxon>
        <taxon>Eubrachyura</taxon>
        <taxon>Portunoidea</taxon>
        <taxon>Portunidae</taxon>
        <taxon>Portuninae</taxon>
        <taxon>Portunus</taxon>
    </lineage>
</organism>
<feature type="compositionally biased region" description="Polar residues" evidence="1">
    <location>
        <begin position="1"/>
        <end position="12"/>
    </location>
</feature>
<feature type="region of interest" description="Disordered" evidence="1">
    <location>
        <begin position="100"/>
        <end position="124"/>
    </location>
</feature>
<dbReference type="EMBL" id="VSRR010001084">
    <property type="protein sequence ID" value="MPC22399.1"/>
    <property type="molecule type" value="Genomic_DNA"/>
</dbReference>
<feature type="compositionally biased region" description="Polar residues" evidence="1">
    <location>
        <begin position="50"/>
        <end position="60"/>
    </location>
</feature>
<dbReference type="Proteomes" id="UP000324222">
    <property type="component" value="Unassembled WGS sequence"/>
</dbReference>
<name>A0A5B7DMT8_PORTR</name>
<evidence type="ECO:0000256" key="1">
    <source>
        <dbReference type="SAM" id="MobiDB-lite"/>
    </source>
</evidence>
<protein>
    <submittedName>
        <fullName evidence="2">Uncharacterized protein</fullName>
    </submittedName>
</protein>
<gene>
    <name evidence="2" type="ORF">E2C01_015412</name>
</gene>
<proteinExistence type="predicted"/>